<accession>A0A8R1HM43</accession>
<proteinExistence type="predicted"/>
<reference evidence="3" key="1">
    <citation type="submission" date="2010-08" db="EMBL/GenBank/DDBJ databases">
        <authorList>
            <consortium name="Caenorhabditis japonica Sequencing Consortium"/>
            <person name="Wilson R.K."/>
        </authorList>
    </citation>
    <scope>NUCLEOTIDE SEQUENCE [LARGE SCALE GENOMIC DNA]</scope>
    <source>
        <strain evidence="3">DF5081</strain>
    </source>
</reference>
<protein>
    <submittedName>
        <fullName evidence="2">Uncharacterized protein</fullName>
    </submittedName>
</protein>
<evidence type="ECO:0000256" key="1">
    <source>
        <dbReference type="SAM" id="SignalP"/>
    </source>
</evidence>
<dbReference type="AlphaFoldDB" id="A0A8R1HM43"/>
<reference evidence="2" key="2">
    <citation type="submission" date="2022-06" db="UniProtKB">
        <authorList>
            <consortium name="EnsemblMetazoa"/>
        </authorList>
    </citation>
    <scope>IDENTIFICATION</scope>
    <source>
        <strain evidence="2">DF5081</strain>
    </source>
</reference>
<organism evidence="2 3">
    <name type="scientific">Caenorhabditis japonica</name>
    <dbReference type="NCBI Taxonomy" id="281687"/>
    <lineage>
        <taxon>Eukaryota</taxon>
        <taxon>Metazoa</taxon>
        <taxon>Ecdysozoa</taxon>
        <taxon>Nematoda</taxon>
        <taxon>Chromadorea</taxon>
        <taxon>Rhabditida</taxon>
        <taxon>Rhabditina</taxon>
        <taxon>Rhabditomorpha</taxon>
        <taxon>Rhabditoidea</taxon>
        <taxon>Rhabditidae</taxon>
        <taxon>Peloderinae</taxon>
        <taxon>Caenorhabditis</taxon>
    </lineage>
</organism>
<keyword evidence="3" id="KW-1185">Reference proteome</keyword>
<name>A0A8R1HM43_CAEJA</name>
<feature type="signal peptide" evidence="1">
    <location>
        <begin position="1"/>
        <end position="19"/>
    </location>
</feature>
<dbReference type="OMA" id="MHPTHQY"/>
<dbReference type="EnsemblMetazoa" id="CJA05745.1">
    <property type="protein sequence ID" value="CJA05745.1"/>
    <property type="gene ID" value="WBGene00124949"/>
</dbReference>
<evidence type="ECO:0000313" key="2">
    <source>
        <dbReference type="EnsemblMetazoa" id="CJA05745.1"/>
    </source>
</evidence>
<sequence>MLTIRLEILAASLLITILAFPATQQQFPQNTPQYPARQEANNAHHGYMYAPNQQAAQLSQYPTTVAPGPDPKPSNVLLNDPDFQMLARSLQTARGTFGYSNPLNPKELPPCSFDGRSVTIDHLRISPDSLAQIAHLAQAFGTNPDWKKLRLADMKSALDNQMHPTHQYAARSIGL</sequence>
<feature type="chain" id="PRO_5035948940" evidence="1">
    <location>
        <begin position="20"/>
        <end position="175"/>
    </location>
</feature>
<evidence type="ECO:0000313" key="3">
    <source>
        <dbReference type="Proteomes" id="UP000005237"/>
    </source>
</evidence>
<keyword evidence="1" id="KW-0732">Signal</keyword>
<dbReference type="Proteomes" id="UP000005237">
    <property type="component" value="Unassembled WGS sequence"/>
</dbReference>